<keyword evidence="1" id="KW-0472">Membrane</keyword>
<dbReference type="EMBL" id="JACOOL010000010">
    <property type="protein sequence ID" value="MBC5637939.1"/>
    <property type="molecule type" value="Genomic_DNA"/>
</dbReference>
<organism evidence="3 4">
    <name type="scientific">Ornithinibacillus hominis</name>
    <dbReference type="NCBI Taxonomy" id="2763055"/>
    <lineage>
        <taxon>Bacteria</taxon>
        <taxon>Bacillati</taxon>
        <taxon>Bacillota</taxon>
        <taxon>Bacilli</taxon>
        <taxon>Bacillales</taxon>
        <taxon>Bacillaceae</taxon>
        <taxon>Ornithinibacillus</taxon>
    </lineage>
</organism>
<name>A0A923RJE0_9BACI</name>
<dbReference type="Pfam" id="PF07238">
    <property type="entry name" value="PilZ"/>
    <property type="match status" value="1"/>
</dbReference>
<proteinExistence type="predicted"/>
<feature type="transmembrane region" description="Helical" evidence="1">
    <location>
        <begin position="6"/>
        <end position="25"/>
    </location>
</feature>
<sequence length="186" mass="21675">MDDKVWISILMVVVFLFILLLFFLIKQVIKKYQPKDNTTIDRNEVENHPTLTSVTLSGNDQVSVEGITCFVEFLDVDNEKLNPNFIQGVLKNVSLDGVTFVCDVEYPIIDDMTIKIRFSLKDTVFILKGRIIRKELYQESDRFGYRVVFTNSYEEDRELLHQILEKILVEKRKKLKSNRGCGESMV</sequence>
<keyword evidence="4" id="KW-1185">Reference proteome</keyword>
<dbReference type="InterPro" id="IPR009875">
    <property type="entry name" value="PilZ_domain"/>
</dbReference>
<gene>
    <name evidence="3" type="ORF">H8S33_14100</name>
</gene>
<evidence type="ECO:0000313" key="3">
    <source>
        <dbReference type="EMBL" id="MBC5637939.1"/>
    </source>
</evidence>
<dbReference type="RefSeq" id="WP_186870642.1">
    <property type="nucleotide sequence ID" value="NZ_JACOOL010000010.1"/>
</dbReference>
<protein>
    <submittedName>
        <fullName evidence="3">PilZ domain-containing protein</fullName>
    </submittedName>
</protein>
<feature type="domain" description="PilZ" evidence="2">
    <location>
        <begin position="86"/>
        <end position="165"/>
    </location>
</feature>
<dbReference type="GO" id="GO:0035438">
    <property type="term" value="F:cyclic-di-GMP binding"/>
    <property type="evidence" value="ECO:0007669"/>
    <property type="project" value="InterPro"/>
</dbReference>
<keyword evidence="1" id="KW-1133">Transmembrane helix</keyword>
<keyword evidence="1" id="KW-0812">Transmembrane</keyword>
<reference evidence="3" key="1">
    <citation type="submission" date="2020-08" db="EMBL/GenBank/DDBJ databases">
        <title>Genome public.</title>
        <authorList>
            <person name="Liu C."/>
            <person name="Sun Q."/>
        </authorList>
    </citation>
    <scope>NUCLEOTIDE SEQUENCE</scope>
    <source>
        <strain evidence="3">BX22</strain>
    </source>
</reference>
<comment type="caution">
    <text evidence="3">The sequence shown here is derived from an EMBL/GenBank/DDBJ whole genome shotgun (WGS) entry which is preliminary data.</text>
</comment>
<dbReference type="Proteomes" id="UP000637359">
    <property type="component" value="Unassembled WGS sequence"/>
</dbReference>
<evidence type="ECO:0000256" key="1">
    <source>
        <dbReference type="SAM" id="Phobius"/>
    </source>
</evidence>
<dbReference type="Gene3D" id="2.40.10.220">
    <property type="entry name" value="predicted glycosyltransferase like domains"/>
    <property type="match status" value="1"/>
</dbReference>
<accession>A0A923RJE0</accession>
<evidence type="ECO:0000313" key="4">
    <source>
        <dbReference type="Proteomes" id="UP000637359"/>
    </source>
</evidence>
<dbReference type="AlphaFoldDB" id="A0A923RJE0"/>
<evidence type="ECO:0000259" key="2">
    <source>
        <dbReference type="Pfam" id="PF07238"/>
    </source>
</evidence>